<evidence type="ECO:0000313" key="3">
    <source>
        <dbReference type="Proteomes" id="UP000298030"/>
    </source>
</evidence>
<feature type="transmembrane region" description="Helical" evidence="1">
    <location>
        <begin position="176"/>
        <end position="196"/>
    </location>
</feature>
<name>A0A4Y7TAF0_COPMI</name>
<feature type="transmembrane region" description="Helical" evidence="1">
    <location>
        <begin position="217"/>
        <end position="242"/>
    </location>
</feature>
<dbReference type="Proteomes" id="UP000298030">
    <property type="component" value="Unassembled WGS sequence"/>
</dbReference>
<evidence type="ECO:0000256" key="1">
    <source>
        <dbReference type="SAM" id="Phobius"/>
    </source>
</evidence>
<feature type="transmembrane region" description="Helical" evidence="1">
    <location>
        <begin position="26"/>
        <end position="50"/>
    </location>
</feature>
<dbReference type="AlphaFoldDB" id="A0A4Y7TAF0"/>
<accession>A0A4Y7TAF0</accession>
<keyword evidence="1" id="KW-1133">Transmembrane helix</keyword>
<keyword evidence="3" id="KW-1185">Reference proteome</keyword>
<dbReference type="OrthoDB" id="2641762at2759"/>
<organism evidence="2 3">
    <name type="scientific">Coprinellus micaceus</name>
    <name type="common">Glistening ink-cap mushroom</name>
    <name type="synonym">Coprinus micaceus</name>
    <dbReference type="NCBI Taxonomy" id="71717"/>
    <lineage>
        <taxon>Eukaryota</taxon>
        <taxon>Fungi</taxon>
        <taxon>Dikarya</taxon>
        <taxon>Basidiomycota</taxon>
        <taxon>Agaricomycotina</taxon>
        <taxon>Agaricomycetes</taxon>
        <taxon>Agaricomycetidae</taxon>
        <taxon>Agaricales</taxon>
        <taxon>Agaricineae</taxon>
        <taxon>Psathyrellaceae</taxon>
        <taxon>Coprinellus</taxon>
    </lineage>
</organism>
<feature type="transmembrane region" description="Helical" evidence="1">
    <location>
        <begin position="71"/>
        <end position="97"/>
    </location>
</feature>
<gene>
    <name evidence="2" type="ORF">FA13DRAFT_1791848</name>
</gene>
<keyword evidence="1" id="KW-0812">Transmembrane</keyword>
<dbReference type="EMBL" id="QPFP01000020">
    <property type="protein sequence ID" value="TEB31143.1"/>
    <property type="molecule type" value="Genomic_DNA"/>
</dbReference>
<feature type="transmembrane region" description="Helical" evidence="1">
    <location>
        <begin position="117"/>
        <end position="139"/>
    </location>
</feature>
<comment type="caution">
    <text evidence="2">The sequence shown here is derived from an EMBL/GenBank/DDBJ whole genome shotgun (WGS) entry which is preliminary data.</text>
</comment>
<proteinExistence type="predicted"/>
<keyword evidence="1" id="KW-0472">Membrane</keyword>
<feature type="transmembrane region" description="Helical" evidence="1">
    <location>
        <begin position="151"/>
        <end position="170"/>
    </location>
</feature>
<reference evidence="2 3" key="1">
    <citation type="journal article" date="2019" name="Nat. Ecol. Evol.">
        <title>Megaphylogeny resolves global patterns of mushroom evolution.</title>
        <authorList>
            <person name="Varga T."/>
            <person name="Krizsan K."/>
            <person name="Foldi C."/>
            <person name="Dima B."/>
            <person name="Sanchez-Garcia M."/>
            <person name="Sanchez-Ramirez S."/>
            <person name="Szollosi G.J."/>
            <person name="Szarkandi J.G."/>
            <person name="Papp V."/>
            <person name="Albert L."/>
            <person name="Andreopoulos W."/>
            <person name="Angelini C."/>
            <person name="Antonin V."/>
            <person name="Barry K.W."/>
            <person name="Bougher N.L."/>
            <person name="Buchanan P."/>
            <person name="Buyck B."/>
            <person name="Bense V."/>
            <person name="Catcheside P."/>
            <person name="Chovatia M."/>
            <person name="Cooper J."/>
            <person name="Damon W."/>
            <person name="Desjardin D."/>
            <person name="Finy P."/>
            <person name="Geml J."/>
            <person name="Haridas S."/>
            <person name="Hughes K."/>
            <person name="Justo A."/>
            <person name="Karasinski D."/>
            <person name="Kautmanova I."/>
            <person name="Kiss B."/>
            <person name="Kocsube S."/>
            <person name="Kotiranta H."/>
            <person name="LaButti K.M."/>
            <person name="Lechner B.E."/>
            <person name="Liimatainen K."/>
            <person name="Lipzen A."/>
            <person name="Lukacs Z."/>
            <person name="Mihaltcheva S."/>
            <person name="Morgado L.N."/>
            <person name="Niskanen T."/>
            <person name="Noordeloos M.E."/>
            <person name="Ohm R.A."/>
            <person name="Ortiz-Santana B."/>
            <person name="Ovrebo C."/>
            <person name="Racz N."/>
            <person name="Riley R."/>
            <person name="Savchenko A."/>
            <person name="Shiryaev A."/>
            <person name="Soop K."/>
            <person name="Spirin V."/>
            <person name="Szebenyi C."/>
            <person name="Tomsovsky M."/>
            <person name="Tulloss R.E."/>
            <person name="Uehling J."/>
            <person name="Grigoriev I.V."/>
            <person name="Vagvolgyi C."/>
            <person name="Papp T."/>
            <person name="Martin F.M."/>
            <person name="Miettinen O."/>
            <person name="Hibbett D.S."/>
            <person name="Nagy L.G."/>
        </authorList>
    </citation>
    <scope>NUCLEOTIDE SEQUENCE [LARGE SCALE GENOMIC DNA]</scope>
    <source>
        <strain evidence="2 3">FP101781</strain>
    </source>
</reference>
<dbReference type="STRING" id="71717.A0A4Y7TAF0"/>
<protein>
    <submittedName>
        <fullName evidence="2">Uncharacterized protein</fullName>
    </submittedName>
</protein>
<sequence length="632" mass="70555">MSSSLLPQQSYRPPNVPARYYENQKYGFVGIQIALVLYGIATVLFVQSFFAHLRMLRKPGVDNQRSKKIQLVYICAIFICATILMVAEGYVNGVAALEYPLYPGGSYAWSLANYNDPIFMLTQVPFAVTTWLADGFMLYRCYVVYTATIGMWYIFVLPLALYIACIGLARLTLANFAITASLNILITALISIRLILHRVNVKRTLGSDSESLKVYTSVSSILVESSALYSTFSLMFIVTYGINHPSGLMFLPMLGQIQVIAPLLVVYRLSKDRAWTMSTSKTLSTGHVSTIQFNDPGAQATSPGVRSSVGRRFSRHNDSPIEMQISFTGRVEQESVEDKSKSYRADGSDEGGTMGKAEVYYSHWLLDDLGLGPRKRTIQEPLADVILESLSTFMRWLCFLAVESLWSFWDSDFPEGHGLMIAARTLRNIWQNGPIEIASFELLDFVPANVFPDGLGAVPASLVCKVISDLVKAGLLQLLVDHLLAQPVDRILNSSWANHCNRAFLLSLLQQLVLNHESGFSITEPLDVSQLMPGTSFSTIEVTHGPCWDHYCRRHVPHLAPQSLQNTSESVPRYAHQGFPTFRTTRFLAIFREFLESVKDDANANNGKLPQRRTKMALLTMCYGLYLVSAFG</sequence>
<evidence type="ECO:0000313" key="2">
    <source>
        <dbReference type="EMBL" id="TEB31143.1"/>
    </source>
</evidence>